<sequence>MKQGFDNDKYIRLQADNIRKRIAQFGGKLYLEFGGKLFDDYHASRVLPGFRPDTKFRMLDSMKQDVEIVIAVNANHIEKAKTRGDLGITYDEDVLRLIDIFRARGFHVGSVVLTQYAAQPAADAYRHRLAQLGVTCRLHYPIPGYPHDIERIVSDEGYGRNDYIETSRPLVVVTAPGPGSGKLATCLSQLYHDHQRGIKAGYAKYETFPIWNLPLSHPVNIAYEAATADLDDANIIDPFHLDTYGETTVNYNRDVEAFPVLKAMMERIMGKSPYASPTDMGVNMAGYAISDDEACREAANLEIVRRYFAAAVQFRRTGNGEDQVERLRSIMKRAGVDENLSPARKAALDKEAATGAPAGAMVLPDGRVVTGKTGDLMGAASALLMNALKAVTGVDMELPVIDAAAIEPICRLKTEHLHAANRRLHSDETLIALSITSSTSPVAAQVIAGLERLHACDAFFSVIISPTDEALYRKLGINVCCEPKYERTSLYHK</sequence>
<dbReference type="InterPro" id="IPR048441">
    <property type="entry name" value="DUF1846_C"/>
</dbReference>
<organism evidence="3 4">
    <name type="scientific">Bifidobacterium jacchi</name>
    <dbReference type="NCBI Taxonomy" id="2490545"/>
    <lineage>
        <taxon>Bacteria</taxon>
        <taxon>Bacillati</taxon>
        <taxon>Actinomycetota</taxon>
        <taxon>Actinomycetes</taxon>
        <taxon>Bifidobacteriales</taxon>
        <taxon>Bifidobacteriaceae</taxon>
        <taxon>Bifidobacterium</taxon>
    </lineage>
</organism>
<dbReference type="Gene3D" id="3.10.630.10">
    <property type="entry name" value="dip2346 domain like"/>
    <property type="match status" value="1"/>
</dbReference>
<dbReference type="Pfam" id="PF08903">
    <property type="entry name" value="DUF1846"/>
    <property type="match status" value="1"/>
</dbReference>
<dbReference type="NCBIfam" id="NF010184">
    <property type="entry name" value="PRK13663.1"/>
    <property type="match status" value="1"/>
</dbReference>
<proteinExistence type="predicted"/>
<comment type="caution">
    <text evidence="3">The sequence shown here is derived from an EMBL/GenBank/DDBJ whole genome shotgun (WGS) entry which is preliminary data.</text>
</comment>
<dbReference type="RefSeq" id="WP_151916871.1">
    <property type="nucleotide sequence ID" value="NZ_RQSP01000017.1"/>
</dbReference>
<accession>A0A5N5RJU7</accession>
<dbReference type="Gene3D" id="1.20.1570.10">
    <property type="entry name" value="dip2346 domain like"/>
    <property type="match status" value="1"/>
</dbReference>
<evidence type="ECO:0000259" key="1">
    <source>
        <dbReference type="Pfam" id="PF08903"/>
    </source>
</evidence>
<dbReference type="EMBL" id="RQSP01000017">
    <property type="protein sequence ID" value="KAB5606991.1"/>
    <property type="molecule type" value="Genomic_DNA"/>
</dbReference>
<dbReference type="OrthoDB" id="9803572at2"/>
<protein>
    <submittedName>
        <fullName evidence="3">DUF1846 domain-containing protein</fullName>
    </submittedName>
</protein>
<dbReference type="Pfam" id="PF20921">
    <property type="entry name" value="DUF1846_C"/>
    <property type="match status" value="1"/>
</dbReference>
<dbReference type="Gene3D" id="3.40.140.40">
    <property type="entry name" value="Domain of unknown function (DUF1846), C-terminal subdomain"/>
    <property type="match status" value="1"/>
</dbReference>
<feature type="domain" description="DUF1846" evidence="1">
    <location>
        <begin position="4"/>
        <end position="334"/>
    </location>
</feature>
<evidence type="ECO:0000313" key="4">
    <source>
        <dbReference type="Proteomes" id="UP000326336"/>
    </source>
</evidence>
<dbReference type="AlphaFoldDB" id="A0A5N5RJU7"/>
<keyword evidence="4" id="KW-1185">Reference proteome</keyword>
<evidence type="ECO:0000313" key="3">
    <source>
        <dbReference type="EMBL" id="KAB5606991.1"/>
    </source>
</evidence>
<dbReference type="InterPro" id="IPR048496">
    <property type="entry name" value="DUF1846_N"/>
</dbReference>
<name>A0A5N5RJU7_9BIFI</name>
<gene>
    <name evidence="3" type="ORF">EHS19_06005</name>
</gene>
<feature type="domain" description="DUF1846" evidence="2">
    <location>
        <begin position="342"/>
        <end position="491"/>
    </location>
</feature>
<reference evidence="3 4" key="1">
    <citation type="journal article" date="2019" name="Int. J. Syst. Evol. Microbiol.">
        <title>Bifidobacterium jacchi sp. nov., isolated from the faeces of a baby common marmoset (Callithrix jacchus).</title>
        <authorList>
            <person name="Modesto M."/>
            <person name="Watanabe K."/>
            <person name="Arita M."/>
            <person name="Satti M."/>
            <person name="Oki K."/>
            <person name="Sciavilla P."/>
            <person name="Patavino C."/>
            <person name="Camma C."/>
            <person name="Michelini S."/>
            <person name="Sgorbati B."/>
            <person name="Mattarelli P."/>
        </authorList>
    </citation>
    <scope>NUCLEOTIDE SEQUENCE [LARGE SCALE GENOMIC DNA]</scope>
    <source>
        <strain evidence="3 4">MRM 9.3</strain>
    </source>
</reference>
<evidence type="ECO:0000259" key="2">
    <source>
        <dbReference type="Pfam" id="PF20921"/>
    </source>
</evidence>
<dbReference type="Proteomes" id="UP000326336">
    <property type="component" value="Unassembled WGS sequence"/>
</dbReference>